<sequence>MASDDDECIFAVTYLHVSSHCYSAGRLRPDSH</sequence>
<reference evidence="1" key="1">
    <citation type="submission" date="2018-05" db="EMBL/GenBank/DDBJ databases">
        <authorList>
            <person name="Lanie J.A."/>
            <person name="Ng W.-L."/>
            <person name="Kazmierczak K.M."/>
            <person name="Andrzejewski T.M."/>
            <person name="Davidsen T.M."/>
            <person name="Wayne K.J."/>
            <person name="Tettelin H."/>
            <person name="Glass J.I."/>
            <person name="Rusch D."/>
            <person name="Podicherti R."/>
            <person name="Tsui H.-C.T."/>
            <person name="Winkler M.E."/>
        </authorList>
    </citation>
    <scope>NUCLEOTIDE SEQUENCE</scope>
</reference>
<evidence type="ECO:0000313" key="1">
    <source>
        <dbReference type="EMBL" id="SVE32473.1"/>
    </source>
</evidence>
<feature type="non-terminal residue" evidence="1">
    <location>
        <position position="32"/>
    </location>
</feature>
<name>A0A383CKB9_9ZZZZ</name>
<dbReference type="EMBL" id="UINC01209452">
    <property type="protein sequence ID" value="SVE32473.1"/>
    <property type="molecule type" value="Genomic_DNA"/>
</dbReference>
<proteinExistence type="predicted"/>
<protein>
    <submittedName>
        <fullName evidence="1">Uncharacterized protein</fullName>
    </submittedName>
</protein>
<gene>
    <name evidence="1" type="ORF">METZ01_LOCUS485327</name>
</gene>
<organism evidence="1">
    <name type="scientific">marine metagenome</name>
    <dbReference type="NCBI Taxonomy" id="408172"/>
    <lineage>
        <taxon>unclassified sequences</taxon>
        <taxon>metagenomes</taxon>
        <taxon>ecological metagenomes</taxon>
    </lineage>
</organism>
<accession>A0A383CKB9</accession>
<dbReference type="AlphaFoldDB" id="A0A383CKB9"/>